<proteinExistence type="predicted"/>
<protein>
    <submittedName>
        <fullName evidence="1">Uncharacterized protein</fullName>
    </submittedName>
</protein>
<dbReference type="EMBL" id="CADEHS020000009">
    <property type="protein sequence ID" value="CAG9945526.1"/>
    <property type="molecule type" value="Genomic_DNA"/>
</dbReference>
<sequence>MPIMPAVRRGRNVFFHADFHLKPLLRLAEQLRTRSCKCDESQIPKSGALNWAIFLEFDDGVEWVFRAPYSSYATTQGIAGRLLASEAATLKYIREYTSIPVPEVFHYSPTFENDIGIPYILMSKAGGHPLAQFAWPTHAHDFSVPNDPAAPLRALTKKEMEKIMCQLGSYARQLFGLRFSTIGSLFESGTGYYIDECLSPGHVLQDRDTIEDLPRGPFHNEADYYGSLAAALHAHAEQLPMGYHILRAPVPVPQDYPDMAHYYTATDRWNDFASLGGMVESSANRLQYCLVSQILRSSMIPYMVGPVSQSPLRFPLCHHDISIQNLFVDSELNITCVIDWAFSSTVPPAQLLATPGLPHPRDLVLDYSLVSAFRSGFDNENVKLGRYTFEPTSWKIGQMVAHFMRLVNLDSLQDMRHLEAIYALAIPGRDNDDDYGMLAALATRAKAQDALTLANKLAADDEPEEEAHRRQQDYFSAVGAQRLALAHKVALAARTNPRFVADDRLWRWVDAAVSFYDRRAI</sequence>
<evidence type="ECO:0000313" key="2">
    <source>
        <dbReference type="Proteomes" id="UP000836387"/>
    </source>
</evidence>
<reference evidence="1" key="1">
    <citation type="submission" date="2020-04" db="EMBL/GenBank/DDBJ databases">
        <authorList>
            <person name="Broberg M."/>
        </authorList>
    </citation>
    <scope>NUCLEOTIDE SEQUENCE</scope>
</reference>
<comment type="caution">
    <text evidence="1">The sequence shown here is derived from an EMBL/GenBank/DDBJ whole genome shotgun (WGS) entry which is preliminary data.</text>
</comment>
<gene>
    <name evidence="1" type="ORF">CRV2_00012264</name>
</gene>
<organism evidence="1 2">
    <name type="scientific">Clonostachys rosea f. rosea IK726</name>
    <dbReference type="NCBI Taxonomy" id="1349383"/>
    <lineage>
        <taxon>Eukaryota</taxon>
        <taxon>Fungi</taxon>
        <taxon>Dikarya</taxon>
        <taxon>Ascomycota</taxon>
        <taxon>Pezizomycotina</taxon>
        <taxon>Sordariomycetes</taxon>
        <taxon>Hypocreomycetidae</taxon>
        <taxon>Hypocreales</taxon>
        <taxon>Bionectriaceae</taxon>
        <taxon>Clonostachys</taxon>
    </lineage>
</organism>
<dbReference type="Proteomes" id="UP000836387">
    <property type="component" value="Unassembled WGS sequence"/>
</dbReference>
<name>A0ACA9TX16_BIOOC</name>
<evidence type="ECO:0000313" key="1">
    <source>
        <dbReference type="EMBL" id="CAG9945526.1"/>
    </source>
</evidence>
<reference evidence="1" key="2">
    <citation type="submission" date="2021-10" db="EMBL/GenBank/DDBJ databases">
        <authorList>
            <person name="Piombo E."/>
        </authorList>
    </citation>
    <scope>NUCLEOTIDE SEQUENCE</scope>
</reference>
<accession>A0ACA9TX16</accession>
<keyword evidence="2" id="KW-1185">Reference proteome</keyword>